<keyword evidence="1" id="KW-0540">Nuclease</keyword>
<keyword evidence="1" id="KW-0378">Hydrolase</keyword>
<sequence length="243" mass="28402">MRSVLFFLIGVLFAVAWVFLVHYEISSDLESRNINPDVLLFFKRKIQWAANSSAQNIYAENSQKHGKAENFVKDDPLRTGIWSSLWGDRIFGFWRFFKESLFVNQFLSKTVAENLDEEDENYDISKFDSFKDEELNGPLGKTIGKARFYRSKKPKAQKKRKRKKSMRDDDEWSSDAHEICEACNWVPSKKDTPQSFSEDRRSDKSRLRIVEFNAEWLYLNGGKGSLKCPGFQCPWKASLHTKQ</sequence>
<keyword evidence="1" id="KW-0255">Endonuclease</keyword>
<dbReference type="GO" id="GO:0004527">
    <property type="term" value="F:exonuclease activity"/>
    <property type="evidence" value="ECO:0007669"/>
    <property type="project" value="UniProtKB-KW"/>
</dbReference>
<evidence type="ECO:0000313" key="1">
    <source>
        <dbReference type="EMBL" id="KGG51347.1"/>
    </source>
</evidence>
<organism evidence="1 2">
    <name type="scientific">Mitosporidium daphniae</name>
    <dbReference type="NCBI Taxonomy" id="1485682"/>
    <lineage>
        <taxon>Eukaryota</taxon>
        <taxon>Fungi</taxon>
        <taxon>Fungi incertae sedis</taxon>
        <taxon>Microsporidia</taxon>
        <taxon>Mitosporidium</taxon>
    </lineage>
</organism>
<dbReference type="RefSeq" id="XP_013237774.1">
    <property type="nucleotide sequence ID" value="XM_013382320.1"/>
</dbReference>
<dbReference type="Proteomes" id="UP000029725">
    <property type="component" value="Unassembled WGS sequence"/>
</dbReference>
<dbReference type="VEuPathDB" id="MicrosporidiaDB:DI09_38p170"/>
<dbReference type="HOGENOM" id="CLU_1142818_0_0_1"/>
<dbReference type="GeneID" id="25259763"/>
<accession>A0A098VQQ4</accession>
<gene>
    <name evidence="1" type="ORF">DI09_38p170</name>
</gene>
<dbReference type="GO" id="GO:0004519">
    <property type="term" value="F:endonuclease activity"/>
    <property type="evidence" value="ECO:0007669"/>
    <property type="project" value="UniProtKB-KW"/>
</dbReference>
<dbReference type="EMBL" id="JMKJ01000321">
    <property type="protein sequence ID" value="KGG51347.1"/>
    <property type="molecule type" value="Genomic_DNA"/>
</dbReference>
<comment type="caution">
    <text evidence="1">The sequence shown here is derived from an EMBL/GenBank/DDBJ whole genome shotgun (WGS) entry which is preliminary data.</text>
</comment>
<dbReference type="OrthoDB" id="2093442at2759"/>
<keyword evidence="1" id="KW-0269">Exonuclease</keyword>
<keyword evidence="2" id="KW-1185">Reference proteome</keyword>
<reference evidence="1 2" key="1">
    <citation type="submission" date="2014-04" db="EMBL/GenBank/DDBJ databases">
        <title>A new species of microsporidia sheds light on the evolution of extreme parasitism.</title>
        <authorList>
            <person name="Haag K.L."/>
            <person name="James T.Y."/>
            <person name="Larsson R."/>
            <person name="Schaer T.M."/>
            <person name="Refardt D."/>
            <person name="Pombert J.-F."/>
            <person name="Ebert D."/>
        </authorList>
    </citation>
    <scope>NUCLEOTIDE SEQUENCE [LARGE SCALE GENOMIC DNA]</scope>
    <source>
        <strain evidence="1 2">UGP3</strain>
        <tissue evidence="1">Spores</tissue>
    </source>
</reference>
<dbReference type="AlphaFoldDB" id="A0A098VQQ4"/>
<proteinExistence type="predicted"/>
<name>A0A098VQQ4_9MICR</name>
<protein>
    <submittedName>
        <fullName evidence="1">Endonuclease/exonuclease phosphatase</fullName>
    </submittedName>
</protein>
<evidence type="ECO:0000313" key="2">
    <source>
        <dbReference type="Proteomes" id="UP000029725"/>
    </source>
</evidence>